<name>A0AA39MQC5_9AGAR</name>
<comment type="caution">
    <text evidence="4">The sequence shown here is derived from an EMBL/GenBank/DDBJ whole genome shotgun (WGS) entry which is preliminary data.</text>
</comment>
<feature type="non-terminal residue" evidence="4">
    <location>
        <position position="193"/>
    </location>
</feature>
<sequence length="193" mass="21919">MFFSTVRLTQRSMRIVAFSCLITSSLNLLLTSHLMKGRCLFHCLASRRDTVKPSFLGHDIPATLPVELHPVLLNVQETVHYSLSGEASDNEWSNLTSLGMGFTHLGPDNRLFVAEMFHELHCMRMLNLAFARSRIASVAHIHHCLNYIRQQALCSADLTLEPGDFMERDFILRRTGSMHVCHDWSAVYSIMAD</sequence>
<keyword evidence="2" id="KW-0560">Oxidoreductase</keyword>
<keyword evidence="5" id="KW-1185">Reference proteome</keyword>
<evidence type="ECO:0000313" key="4">
    <source>
        <dbReference type="EMBL" id="KAK0443176.1"/>
    </source>
</evidence>
<dbReference type="Pfam" id="PF11807">
    <property type="entry name" value="UstYa"/>
    <property type="match status" value="1"/>
</dbReference>
<reference evidence="4" key="1">
    <citation type="submission" date="2023-06" db="EMBL/GenBank/DDBJ databases">
        <authorList>
            <consortium name="Lawrence Berkeley National Laboratory"/>
            <person name="Ahrendt S."/>
            <person name="Sahu N."/>
            <person name="Indic B."/>
            <person name="Wong-Bajracharya J."/>
            <person name="Merenyi Z."/>
            <person name="Ke H.-M."/>
            <person name="Monk M."/>
            <person name="Kocsube S."/>
            <person name="Drula E."/>
            <person name="Lipzen A."/>
            <person name="Balint B."/>
            <person name="Henrissat B."/>
            <person name="Andreopoulos B."/>
            <person name="Martin F.M."/>
            <person name="Harder C.B."/>
            <person name="Rigling D."/>
            <person name="Ford K.L."/>
            <person name="Foster G.D."/>
            <person name="Pangilinan J."/>
            <person name="Papanicolaou A."/>
            <person name="Barry K."/>
            <person name="LaButti K."/>
            <person name="Viragh M."/>
            <person name="Koriabine M."/>
            <person name="Yan M."/>
            <person name="Riley R."/>
            <person name="Champramary S."/>
            <person name="Plett K.L."/>
            <person name="Tsai I.J."/>
            <person name="Slot J."/>
            <person name="Sipos G."/>
            <person name="Plett J."/>
            <person name="Nagy L.G."/>
            <person name="Grigoriev I.V."/>
        </authorList>
    </citation>
    <scope>NUCLEOTIDE SEQUENCE</scope>
    <source>
        <strain evidence="4">FPL87.14</strain>
    </source>
</reference>
<dbReference type="InterPro" id="IPR021765">
    <property type="entry name" value="UstYa-like"/>
</dbReference>
<accession>A0AA39MQC5</accession>
<evidence type="ECO:0000256" key="1">
    <source>
        <dbReference type="ARBA" id="ARBA00004685"/>
    </source>
</evidence>
<dbReference type="GO" id="GO:0016491">
    <property type="term" value="F:oxidoreductase activity"/>
    <property type="evidence" value="ECO:0007669"/>
    <property type="project" value="UniProtKB-KW"/>
</dbReference>
<comment type="similarity">
    <text evidence="3">Belongs to the ustYa family.</text>
</comment>
<protein>
    <submittedName>
        <fullName evidence="4">Uncharacterized protein</fullName>
    </submittedName>
</protein>
<dbReference type="Proteomes" id="UP001175226">
    <property type="component" value="Unassembled WGS sequence"/>
</dbReference>
<dbReference type="EMBL" id="JAUEPT010000023">
    <property type="protein sequence ID" value="KAK0443176.1"/>
    <property type="molecule type" value="Genomic_DNA"/>
</dbReference>
<evidence type="ECO:0000256" key="3">
    <source>
        <dbReference type="ARBA" id="ARBA00035112"/>
    </source>
</evidence>
<comment type="pathway">
    <text evidence="1">Mycotoxin biosynthesis.</text>
</comment>
<dbReference type="PANTHER" id="PTHR33365">
    <property type="entry name" value="YALI0B05434P"/>
    <property type="match status" value="1"/>
</dbReference>
<dbReference type="PANTHER" id="PTHR33365:SF11">
    <property type="entry name" value="TAT PATHWAY SIGNAL SEQUENCE"/>
    <property type="match status" value="1"/>
</dbReference>
<dbReference type="GO" id="GO:0043386">
    <property type="term" value="P:mycotoxin biosynthetic process"/>
    <property type="evidence" value="ECO:0007669"/>
    <property type="project" value="InterPro"/>
</dbReference>
<evidence type="ECO:0000313" key="5">
    <source>
        <dbReference type="Proteomes" id="UP001175226"/>
    </source>
</evidence>
<evidence type="ECO:0000256" key="2">
    <source>
        <dbReference type="ARBA" id="ARBA00023002"/>
    </source>
</evidence>
<organism evidence="4 5">
    <name type="scientific">Armillaria borealis</name>
    <dbReference type="NCBI Taxonomy" id="47425"/>
    <lineage>
        <taxon>Eukaryota</taxon>
        <taxon>Fungi</taxon>
        <taxon>Dikarya</taxon>
        <taxon>Basidiomycota</taxon>
        <taxon>Agaricomycotina</taxon>
        <taxon>Agaricomycetes</taxon>
        <taxon>Agaricomycetidae</taxon>
        <taxon>Agaricales</taxon>
        <taxon>Marasmiineae</taxon>
        <taxon>Physalacriaceae</taxon>
        <taxon>Armillaria</taxon>
    </lineage>
</organism>
<dbReference type="AlphaFoldDB" id="A0AA39MQC5"/>
<proteinExistence type="inferred from homology"/>
<gene>
    <name evidence="4" type="ORF">EV421DRAFT_1947684</name>
</gene>